<name>W9GSL9_9PROT</name>
<dbReference type="STRING" id="1385369.N825_23020"/>
<organism evidence="1 2">
    <name type="scientific">Skermanella stibiiresistens SB22</name>
    <dbReference type="NCBI Taxonomy" id="1385369"/>
    <lineage>
        <taxon>Bacteria</taxon>
        <taxon>Pseudomonadati</taxon>
        <taxon>Pseudomonadota</taxon>
        <taxon>Alphaproteobacteria</taxon>
        <taxon>Rhodospirillales</taxon>
        <taxon>Azospirillaceae</taxon>
        <taxon>Skermanella</taxon>
    </lineage>
</organism>
<evidence type="ECO:0000313" key="2">
    <source>
        <dbReference type="Proteomes" id="UP000019486"/>
    </source>
</evidence>
<dbReference type="EMBL" id="AVFL01000034">
    <property type="protein sequence ID" value="EWY36890.1"/>
    <property type="molecule type" value="Genomic_DNA"/>
</dbReference>
<keyword evidence="2" id="KW-1185">Reference proteome</keyword>
<proteinExistence type="predicted"/>
<sequence length="113" mass="12192">MGLAGCRGFDAASVILPLELLRNGADAPPISFGPIDLPGAGGSLRLRFRSDIASDGMRVIQVGDTVELPLTFGDDQTVPERIDLRCQQGELTMVRYRHDDAVHEFAVSRPTGK</sequence>
<dbReference type="AlphaFoldDB" id="W9GSL9"/>
<gene>
    <name evidence="1" type="ORF">N825_23020</name>
</gene>
<dbReference type="OrthoDB" id="9857532at2"/>
<comment type="caution">
    <text evidence="1">The sequence shown here is derived from an EMBL/GenBank/DDBJ whole genome shotgun (WGS) entry which is preliminary data.</text>
</comment>
<dbReference type="RefSeq" id="WP_037459848.1">
    <property type="nucleotide sequence ID" value="NZ_AVFL01000034.1"/>
</dbReference>
<protein>
    <submittedName>
        <fullName evidence="1">Uncharacterized protein</fullName>
    </submittedName>
</protein>
<evidence type="ECO:0000313" key="1">
    <source>
        <dbReference type="EMBL" id="EWY36890.1"/>
    </source>
</evidence>
<accession>W9GSL9</accession>
<reference evidence="1 2" key="1">
    <citation type="submission" date="2013-08" db="EMBL/GenBank/DDBJ databases">
        <title>The genome sequence of Skermanella stibiiresistens.</title>
        <authorList>
            <person name="Zhu W."/>
            <person name="Wang G."/>
        </authorList>
    </citation>
    <scope>NUCLEOTIDE SEQUENCE [LARGE SCALE GENOMIC DNA]</scope>
    <source>
        <strain evidence="1 2">SB22</strain>
    </source>
</reference>
<dbReference type="Proteomes" id="UP000019486">
    <property type="component" value="Unassembled WGS sequence"/>
</dbReference>